<protein>
    <recommendedName>
        <fullName evidence="6">FAD-binding PCMH-type domain-containing protein</fullName>
    </recommendedName>
</protein>
<comment type="caution">
    <text evidence="7">The sequence shown here is derived from an EMBL/GenBank/DDBJ whole genome shotgun (WGS) entry which is preliminary data.</text>
</comment>
<keyword evidence="5" id="KW-0732">Signal</keyword>
<keyword evidence="4" id="KW-0560">Oxidoreductase</keyword>
<reference evidence="8" key="1">
    <citation type="submission" date="2017-03" db="EMBL/GenBank/DDBJ databases">
        <title>Genomes of endolithic fungi from Antarctica.</title>
        <authorList>
            <person name="Coleine C."/>
            <person name="Masonjones S."/>
            <person name="Stajich J.E."/>
        </authorList>
    </citation>
    <scope>NUCLEOTIDE SEQUENCE [LARGE SCALE GENOMIC DNA]</scope>
    <source>
        <strain evidence="8">CCFEE 5527</strain>
    </source>
</reference>
<evidence type="ECO:0000256" key="3">
    <source>
        <dbReference type="ARBA" id="ARBA00022827"/>
    </source>
</evidence>
<feature type="signal peptide" evidence="5">
    <location>
        <begin position="1"/>
        <end position="20"/>
    </location>
</feature>
<dbReference type="GO" id="GO:0016491">
    <property type="term" value="F:oxidoreductase activity"/>
    <property type="evidence" value="ECO:0007669"/>
    <property type="project" value="UniProtKB-KW"/>
</dbReference>
<dbReference type="InterPro" id="IPR006094">
    <property type="entry name" value="Oxid_FAD_bind_N"/>
</dbReference>
<dbReference type="STRING" id="1507870.A0A1V8SIB4"/>
<keyword evidence="2" id="KW-0285">Flavoprotein</keyword>
<name>A0A1V8SIB4_9PEZI</name>
<dbReference type="InterPro" id="IPR016166">
    <property type="entry name" value="FAD-bd_PCMH"/>
</dbReference>
<keyword evidence="3" id="KW-0274">FAD</keyword>
<dbReference type="InterPro" id="IPR050416">
    <property type="entry name" value="FAD-linked_Oxidoreductase"/>
</dbReference>
<evidence type="ECO:0000256" key="1">
    <source>
        <dbReference type="ARBA" id="ARBA00005466"/>
    </source>
</evidence>
<keyword evidence="8" id="KW-1185">Reference proteome</keyword>
<evidence type="ECO:0000256" key="4">
    <source>
        <dbReference type="ARBA" id="ARBA00023002"/>
    </source>
</evidence>
<dbReference type="PANTHER" id="PTHR42973:SF22">
    <property type="entry name" value="FAD-BINDING PCMH-TYPE DOMAIN-CONTAINING PROTEIN-RELATED"/>
    <property type="match status" value="1"/>
</dbReference>
<dbReference type="EMBL" id="NAJO01000043">
    <property type="protein sequence ID" value="OQN98885.1"/>
    <property type="molecule type" value="Genomic_DNA"/>
</dbReference>
<evidence type="ECO:0000259" key="6">
    <source>
        <dbReference type="PROSITE" id="PS51387"/>
    </source>
</evidence>
<proteinExistence type="inferred from homology"/>
<evidence type="ECO:0000313" key="8">
    <source>
        <dbReference type="Proteomes" id="UP000192596"/>
    </source>
</evidence>
<evidence type="ECO:0000256" key="5">
    <source>
        <dbReference type="SAM" id="SignalP"/>
    </source>
</evidence>
<sequence>MLRSVLVSLAATAATVTGLALDPRATTPYDSTWHPSTYTVAQVQSLLSQKLTCCTALSVVFGSKVSYPNSTTYDASLASYWSIQEEEVTPTCVFTPSTKEDVSLAVFVLNVGAKVFPGKCNFAIRSGGHTPFAGAANIEEGITVDLKNLNTVIVSADRTTVNIGPANRWQNVYSQLDAQGLSTSGGRVATVGAGGLITGGGISFFSPRYGFVCDNVLSFEVVLASGQIVSANATSNPDLWRALRGGSNNFGIVTNFKMRAFAQGEFWGGYIGLTVDSLQTQLQAFEDFTGSPNYDPYASLIYSLVLDPASGTWSVACSIEYTKSNPAVVNPPYFQNFTSLPQTFSTLRVSSLTDKTVELAYSNPIGFRQLFATGTYGNSAKQMRAIYQAGNSTVQSIRNVPGLQWSLSYQPEPTIITSKAATNGGNSLGLDISDGNLVNVLLTATWNNTADDARVNAAAKALFSQAGASAKKLGVTNPYLYLNYAAPWQDPISGYGAANVAALKAASAKYDPSGVFQKQVPGGFKLK</sequence>
<dbReference type="SUPFAM" id="SSF56176">
    <property type="entry name" value="FAD-binding/transporter-associated domain-like"/>
    <property type="match status" value="1"/>
</dbReference>
<dbReference type="GO" id="GO:0071949">
    <property type="term" value="F:FAD binding"/>
    <property type="evidence" value="ECO:0007669"/>
    <property type="project" value="InterPro"/>
</dbReference>
<dbReference type="InParanoid" id="A0A1V8SIB4"/>
<dbReference type="Gene3D" id="3.30.465.10">
    <property type="match status" value="1"/>
</dbReference>
<dbReference type="PANTHER" id="PTHR42973">
    <property type="entry name" value="BINDING OXIDOREDUCTASE, PUTATIVE (AFU_ORTHOLOGUE AFUA_1G17690)-RELATED"/>
    <property type="match status" value="1"/>
</dbReference>
<gene>
    <name evidence="7" type="ORF">B0A48_15231</name>
</gene>
<dbReference type="Proteomes" id="UP000192596">
    <property type="component" value="Unassembled WGS sequence"/>
</dbReference>
<comment type="similarity">
    <text evidence="1">Belongs to the oxygen-dependent FAD-linked oxidoreductase family.</text>
</comment>
<organism evidence="7 8">
    <name type="scientific">Cryoendolithus antarcticus</name>
    <dbReference type="NCBI Taxonomy" id="1507870"/>
    <lineage>
        <taxon>Eukaryota</taxon>
        <taxon>Fungi</taxon>
        <taxon>Dikarya</taxon>
        <taxon>Ascomycota</taxon>
        <taxon>Pezizomycotina</taxon>
        <taxon>Dothideomycetes</taxon>
        <taxon>Dothideomycetidae</taxon>
        <taxon>Cladosporiales</taxon>
        <taxon>Cladosporiaceae</taxon>
        <taxon>Cryoendolithus</taxon>
    </lineage>
</organism>
<dbReference type="AlphaFoldDB" id="A0A1V8SIB4"/>
<accession>A0A1V8SIB4</accession>
<feature type="chain" id="PRO_5012506314" description="FAD-binding PCMH-type domain-containing protein" evidence="5">
    <location>
        <begin position="21"/>
        <end position="527"/>
    </location>
</feature>
<dbReference type="PROSITE" id="PS51387">
    <property type="entry name" value="FAD_PCMH"/>
    <property type="match status" value="1"/>
</dbReference>
<evidence type="ECO:0000256" key="2">
    <source>
        <dbReference type="ARBA" id="ARBA00022630"/>
    </source>
</evidence>
<evidence type="ECO:0000313" key="7">
    <source>
        <dbReference type="EMBL" id="OQN98885.1"/>
    </source>
</evidence>
<feature type="domain" description="FAD-binding PCMH-type" evidence="6">
    <location>
        <begin position="86"/>
        <end position="263"/>
    </location>
</feature>
<dbReference type="OrthoDB" id="2151789at2759"/>
<dbReference type="Pfam" id="PF01565">
    <property type="entry name" value="FAD_binding_4"/>
    <property type="match status" value="1"/>
</dbReference>
<dbReference type="InterPro" id="IPR036318">
    <property type="entry name" value="FAD-bd_PCMH-like_sf"/>
</dbReference>
<dbReference type="InterPro" id="IPR016169">
    <property type="entry name" value="FAD-bd_PCMH_sub2"/>
</dbReference>